<dbReference type="RefSeq" id="XP_009219200.1">
    <property type="nucleotide sequence ID" value="XM_009220936.1"/>
</dbReference>
<dbReference type="AlphaFoldDB" id="J3NPF0"/>
<evidence type="ECO:0000313" key="3">
    <source>
        <dbReference type="EnsemblFungi" id="EJT78055"/>
    </source>
</evidence>
<gene>
    <name evidence="3" type="primary">20343616</name>
    <name evidence="2" type="ORF">GGTG_03158</name>
</gene>
<reference evidence="4" key="1">
    <citation type="submission" date="2010-07" db="EMBL/GenBank/DDBJ databases">
        <title>The genome sequence of Gaeumannomyces graminis var. tritici strain R3-111a-1.</title>
        <authorList>
            <consortium name="The Broad Institute Genome Sequencing Platform"/>
            <person name="Ma L.-J."/>
            <person name="Dead R."/>
            <person name="Young S."/>
            <person name="Zeng Q."/>
            <person name="Koehrsen M."/>
            <person name="Alvarado L."/>
            <person name="Berlin A."/>
            <person name="Chapman S.B."/>
            <person name="Chen Z."/>
            <person name="Freedman E."/>
            <person name="Gellesch M."/>
            <person name="Goldberg J."/>
            <person name="Griggs A."/>
            <person name="Gujja S."/>
            <person name="Heilman E.R."/>
            <person name="Heiman D."/>
            <person name="Hepburn T."/>
            <person name="Howarth C."/>
            <person name="Jen D."/>
            <person name="Larson L."/>
            <person name="Mehta T."/>
            <person name="Neiman D."/>
            <person name="Pearson M."/>
            <person name="Roberts A."/>
            <person name="Saif S."/>
            <person name="Shea T."/>
            <person name="Shenoy N."/>
            <person name="Sisk P."/>
            <person name="Stolte C."/>
            <person name="Sykes S."/>
            <person name="Walk T."/>
            <person name="White J."/>
            <person name="Yandava C."/>
            <person name="Haas B."/>
            <person name="Nusbaum C."/>
            <person name="Birren B."/>
        </authorList>
    </citation>
    <scope>NUCLEOTIDE SEQUENCE [LARGE SCALE GENOMIC DNA]</scope>
    <source>
        <strain evidence="4">R3-111a-1</strain>
    </source>
</reference>
<reference evidence="3" key="4">
    <citation type="journal article" date="2015" name="G3 (Bethesda)">
        <title>Genome sequences of three phytopathogenic species of the Magnaporthaceae family of fungi.</title>
        <authorList>
            <person name="Okagaki L.H."/>
            <person name="Nunes C.C."/>
            <person name="Sailsbery J."/>
            <person name="Clay B."/>
            <person name="Brown D."/>
            <person name="John T."/>
            <person name="Oh Y."/>
            <person name="Young N."/>
            <person name="Fitzgerald M."/>
            <person name="Haas B.J."/>
            <person name="Zeng Q."/>
            <person name="Young S."/>
            <person name="Adiconis X."/>
            <person name="Fan L."/>
            <person name="Levin J.Z."/>
            <person name="Mitchell T.K."/>
            <person name="Okubara P.A."/>
            <person name="Farman M.L."/>
            <person name="Kohn L.M."/>
            <person name="Birren B."/>
            <person name="Ma L.-J."/>
            <person name="Dean R.A."/>
        </authorList>
    </citation>
    <scope>NUCLEOTIDE SEQUENCE</scope>
    <source>
        <strain evidence="3">R3-111a-1</strain>
    </source>
</reference>
<dbReference type="VEuPathDB" id="FungiDB:GGTG_03158"/>
<proteinExistence type="predicted"/>
<protein>
    <submittedName>
        <fullName evidence="2 3">Uncharacterized protein</fullName>
    </submittedName>
</protein>
<name>J3NPF0_GAET3</name>
<accession>J3NPF0</accession>
<evidence type="ECO:0000313" key="2">
    <source>
        <dbReference type="EMBL" id="EJT78055.1"/>
    </source>
</evidence>
<dbReference type="HOGENOM" id="CLU_2922755_0_0_1"/>
<organism evidence="2">
    <name type="scientific">Gaeumannomyces tritici (strain R3-111a-1)</name>
    <name type="common">Wheat and barley take-all root rot fungus</name>
    <name type="synonym">Gaeumannomyces graminis var. tritici</name>
    <dbReference type="NCBI Taxonomy" id="644352"/>
    <lineage>
        <taxon>Eukaryota</taxon>
        <taxon>Fungi</taxon>
        <taxon>Dikarya</taxon>
        <taxon>Ascomycota</taxon>
        <taxon>Pezizomycotina</taxon>
        <taxon>Sordariomycetes</taxon>
        <taxon>Sordariomycetidae</taxon>
        <taxon>Magnaporthales</taxon>
        <taxon>Magnaporthaceae</taxon>
        <taxon>Gaeumannomyces</taxon>
    </lineage>
</organism>
<feature type="region of interest" description="Disordered" evidence="1">
    <location>
        <begin position="42"/>
        <end position="61"/>
    </location>
</feature>
<reference evidence="3" key="5">
    <citation type="submission" date="2018-04" db="UniProtKB">
        <authorList>
            <consortium name="EnsemblFungi"/>
        </authorList>
    </citation>
    <scope>IDENTIFICATION</scope>
    <source>
        <strain evidence="3">R3-111a-1</strain>
    </source>
</reference>
<evidence type="ECO:0000256" key="1">
    <source>
        <dbReference type="SAM" id="MobiDB-lite"/>
    </source>
</evidence>
<evidence type="ECO:0000313" key="4">
    <source>
        <dbReference type="Proteomes" id="UP000006039"/>
    </source>
</evidence>
<reference evidence="2" key="3">
    <citation type="submission" date="2010-09" db="EMBL/GenBank/DDBJ databases">
        <title>Annotation of Gaeumannomyces graminis var. tritici R3-111a-1.</title>
        <authorList>
            <consortium name="The Broad Institute Genome Sequencing Platform"/>
            <person name="Ma L.-J."/>
            <person name="Dead R."/>
            <person name="Young S.K."/>
            <person name="Zeng Q."/>
            <person name="Gargeya S."/>
            <person name="Fitzgerald M."/>
            <person name="Haas B."/>
            <person name="Abouelleil A."/>
            <person name="Alvarado L."/>
            <person name="Arachchi H.M."/>
            <person name="Berlin A."/>
            <person name="Brown A."/>
            <person name="Chapman S.B."/>
            <person name="Chen Z."/>
            <person name="Dunbar C."/>
            <person name="Freedman E."/>
            <person name="Gearin G."/>
            <person name="Gellesch M."/>
            <person name="Goldberg J."/>
            <person name="Griggs A."/>
            <person name="Gujja S."/>
            <person name="Heiman D."/>
            <person name="Howarth C."/>
            <person name="Larson L."/>
            <person name="Lui A."/>
            <person name="MacDonald P.J.P."/>
            <person name="Mehta T."/>
            <person name="Montmayeur A."/>
            <person name="Murphy C."/>
            <person name="Neiman D."/>
            <person name="Pearson M."/>
            <person name="Priest M."/>
            <person name="Roberts A."/>
            <person name="Saif S."/>
            <person name="Shea T."/>
            <person name="Shenoy N."/>
            <person name="Sisk P."/>
            <person name="Stolte C."/>
            <person name="Sykes S."/>
            <person name="Yandava C."/>
            <person name="Wortman J."/>
            <person name="Nusbaum C."/>
            <person name="Birren B."/>
        </authorList>
    </citation>
    <scope>NUCLEOTIDE SEQUENCE</scope>
    <source>
        <strain evidence="2">R3-111a-1</strain>
    </source>
</reference>
<dbReference type="EMBL" id="GL385396">
    <property type="protein sequence ID" value="EJT78055.1"/>
    <property type="molecule type" value="Genomic_DNA"/>
</dbReference>
<sequence>MPPAALAHACHISSSPWLGQVGGKVRPGELVFSQGRLDDLRSRMERRIPSASGTPPAITLR</sequence>
<reference evidence="2" key="2">
    <citation type="submission" date="2010-07" db="EMBL/GenBank/DDBJ databases">
        <authorList>
            <consortium name="The Broad Institute Genome Sequencing Platform"/>
            <consortium name="Broad Institute Genome Sequencing Center for Infectious Disease"/>
            <person name="Ma L.-J."/>
            <person name="Dead R."/>
            <person name="Young S."/>
            <person name="Zeng Q."/>
            <person name="Koehrsen M."/>
            <person name="Alvarado L."/>
            <person name="Berlin A."/>
            <person name="Chapman S.B."/>
            <person name="Chen Z."/>
            <person name="Freedman E."/>
            <person name="Gellesch M."/>
            <person name="Goldberg J."/>
            <person name="Griggs A."/>
            <person name="Gujja S."/>
            <person name="Heilman E.R."/>
            <person name="Heiman D."/>
            <person name="Hepburn T."/>
            <person name="Howarth C."/>
            <person name="Jen D."/>
            <person name="Larson L."/>
            <person name="Mehta T."/>
            <person name="Neiman D."/>
            <person name="Pearson M."/>
            <person name="Roberts A."/>
            <person name="Saif S."/>
            <person name="Shea T."/>
            <person name="Shenoy N."/>
            <person name="Sisk P."/>
            <person name="Stolte C."/>
            <person name="Sykes S."/>
            <person name="Walk T."/>
            <person name="White J."/>
            <person name="Yandava C."/>
            <person name="Haas B."/>
            <person name="Nusbaum C."/>
            <person name="Birren B."/>
        </authorList>
    </citation>
    <scope>NUCLEOTIDE SEQUENCE</scope>
    <source>
        <strain evidence="2">R3-111a-1</strain>
    </source>
</reference>
<dbReference type="GeneID" id="20343616"/>
<dbReference type="EnsemblFungi" id="EJT78055">
    <property type="protein sequence ID" value="EJT78055"/>
    <property type="gene ID" value="GGTG_03158"/>
</dbReference>
<keyword evidence="4" id="KW-1185">Reference proteome</keyword>
<dbReference type="Proteomes" id="UP000006039">
    <property type="component" value="Unassembled WGS sequence"/>
</dbReference>